<evidence type="ECO:0000313" key="2">
    <source>
        <dbReference type="EMBL" id="GGA90756.1"/>
    </source>
</evidence>
<dbReference type="RefSeq" id="WP_188386119.1">
    <property type="nucleotide sequence ID" value="NZ_BMEY01000027.1"/>
</dbReference>
<organism evidence="2 3">
    <name type="scientific">Ornithinibacillus halotolerans</name>
    <dbReference type="NCBI Taxonomy" id="1274357"/>
    <lineage>
        <taxon>Bacteria</taxon>
        <taxon>Bacillati</taxon>
        <taxon>Bacillota</taxon>
        <taxon>Bacilli</taxon>
        <taxon>Bacillales</taxon>
        <taxon>Bacillaceae</taxon>
        <taxon>Ornithinibacillus</taxon>
    </lineage>
</organism>
<feature type="transmembrane region" description="Helical" evidence="1">
    <location>
        <begin position="45"/>
        <end position="61"/>
    </location>
</feature>
<dbReference type="AlphaFoldDB" id="A0A916WEL5"/>
<name>A0A916WEL5_9BACI</name>
<keyword evidence="3" id="KW-1185">Reference proteome</keyword>
<gene>
    <name evidence="2" type="ORF">GCM10008025_36590</name>
</gene>
<accession>A0A916WEL5</accession>
<proteinExistence type="predicted"/>
<sequence length="97" mass="10819">MELGKVKMTFFQGLGWLSIVLGLLTLLFINISLISGYQVPLMDNFSLLLYPAIISGAFSSFNKRSRSLGLWGLGLCAYIGLFIVCMFFLGWMVIPFP</sequence>
<protein>
    <submittedName>
        <fullName evidence="2">Uncharacterized protein</fullName>
    </submittedName>
</protein>
<feature type="transmembrane region" description="Helical" evidence="1">
    <location>
        <begin position="68"/>
        <end position="94"/>
    </location>
</feature>
<evidence type="ECO:0000256" key="1">
    <source>
        <dbReference type="SAM" id="Phobius"/>
    </source>
</evidence>
<keyword evidence="1" id="KW-0472">Membrane</keyword>
<keyword evidence="1" id="KW-0812">Transmembrane</keyword>
<dbReference type="EMBL" id="BMEY01000027">
    <property type="protein sequence ID" value="GGA90756.1"/>
    <property type="molecule type" value="Genomic_DNA"/>
</dbReference>
<dbReference type="Proteomes" id="UP000613512">
    <property type="component" value="Unassembled WGS sequence"/>
</dbReference>
<comment type="caution">
    <text evidence="2">The sequence shown here is derived from an EMBL/GenBank/DDBJ whole genome shotgun (WGS) entry which is preliminary data.</text>
</comment>
<reference evidence="2" key="2">
    <citation type="submission" date="2020-09" db="EMBL/GenBank/DDBJ databases">
        <authorList>
            <person name="Sun Q."/>
            <person name="Zhou Y."/>
        </authorList>
    </citation>
    <scope>NUCLEOTIDE SEQUENCE</scope>
    <source>
        <strain evidence="2">CGMCC 1.12408</strain>
    </source>
</reference>
<keyword evidence="1" id="KW-1133">Transmembrane helix</keyword>
<reference evidence="2" key="1">
    <citation type="journal article" date="2014" name="Int. J. Syst. Evol. Microbiol.">
        <title>Complete genome sequence of Corynebacterium casei LMG S-19264T (=DSM 44701T), isolated from a smear-ripened cheese.</title>
        <authorList>
            <consortium name="US DOE Joint Genome Institute (JGI-PGF)"/>
            <person name="Walter F."/>
            <person name="Albersmeier A."/>
            <person name="Kalinowski J."/>
            <person name="Ruckert C."/>
        </authorList>
    </citation>
    <scope>NUCLEOTIDE SEQUENCE</scope>
    <source>
        <strain evidence="2">CGMCC 1.12408</strain>
    </source>
</reference>
<evidence type="ECO:0000313" key="3">
    <source>
        <dbReference type="Proteomes" id="UP000613512"/>
    </source>
</evidence>
<feature type="transmembrane region" description="Helical" evidence="1">
    <location>
        <begin position="14"/>
        <end position="39"/>
    </location>
</feature>